<keyword evidence="6" id="KW-0732">Signal</keyword>
<evidence type="ECO:0000256" key="3">
    <source>
        <dbReference type="ARBA" id="ARBA00022577"/>
    </source>
</evidence>
<reference evidence="9" key="1">
    <citation type="journal article" date="2013" name="Nat. Genet.">
        <title>The Capsella rubella genome and the genomic consequences of rapid mating system evolution.</title>
        <authorList>
            <person name="Slotte T."/>
            <person name="Hazzouri K.M."/>
            <person name="Agren J.A."/>
            <person name="Koenig D."/>
            <person name="Maumus F."/>
            <person name="Guo Y.L."/>
            <person name="Steige K."/>
            <person name="Platts A.E."/>
            <person name="Escobar J.S."/>
            <person name="Newman L.K."/>
            <person name="Wang W."/>
            <person name="Mandakova T."/>
            <person name="Vello E."/>
            <person name="Smith L.M."/>
            <person name="Henz S.R."/>
            <person name="Steffen J."/>
            <person name="Takuno S."/>
            <person name="Brandvain Y."/>
            <person name="Coop G."/>
            <person name="Andolfatto P."/>
            <person name="Hu T.T."/>
            <person name="Blanchette M."/>
            <person name="Clark R.M."/>
            <person name="Quesneville H."/>
            <person name="Nordborg M."/>
            <person name="Gaut B.S."/>
            <person name="Lysak M.A."/>
            <person name="Jenkins J."/>
            <person name="Grimwood J."/>
            <person name="Chapman J."/>
            <person name="Prochnik S."/>
            <person name="Shu S."/>
            <person name="Rokhsar D."/>
            <person name="Schmutz J."/>
            <person name="Weigel D."/>
            <person name="Wright S.I."/>
        </authorList>
    </citation>
    <scope>NUCLEOTIDE SEQUENCE [LARGE SCALE GENOMIC DNA]</scope>
    <source>
        <strain evidence="9">cv. Monte Gargano</strain>
    </source>
</reference>
<evidence type="ECO:0000256" key="1">
    <source>
        <dbReference type="ARBA" id="ARBA00006722"/>
    </source>
</evidence>
<evidence type="ECO:0000256" key="6">
    <source>
        <dbReference type="SAM" id="SignalP"/>
    </source>
</evidence>
<dbReference type="AlphaFoldDB" id="R0GA12"/>
<dbReference type="InterPro" id="IPR056373">
    <property type="entry name" value="Defensin-like_dom"/>
</dbReference>
<keyword evidence="5" id="KW-1015">Disulfide bond</keyword>
<feature type="domain" description="Defensin-like" evidence="7">
    <location>
        <begin position="35"/>
        <end position="77"/>
    </location>
</feature>
<dbReference type="STRING" id="81985.R0GA12"/>
<dbReference type="GO" id="GO:0031640">
    <property type="term" value="P:killing of cells of another organism"/>
    <property type="evidence" value="ECO:0007669"/>
    <property type="project" value="UniProtKB-KW"/>
</dbReference>
<evidence type="ECO:0000256" key="2">
    <source>
        <dbReference type="ARBA" id="ARBA00022529"/>
    </source>
</evidence>
<evidence type="ECO:0000259" key="7">
    <source>
        <dbReference type="Pfam" id="PF24552"/>
    </source>
</evidence>
<proteinExistence type="inferred from homology"/>
<name>R0GA12_9BRAS</name>
<organism evidence="8 9">
    <name type="scientific">Capsella rubella</name>
    <dbReference type="NCBI Taxonomy" id="81985"/>
    <lineage>
        <taxon>Eukaryota</taxon>
        <taxon>Viridiplantae</taxon>
        <taxon>Streptophyta</taxon>
        <taxon>Embryophyta</taxon>
        <taxon>Tracheophyta</taxon>
        <taxon>Spermatophyta</taxon>
        <taxon>Magnoliopsida</taxon>
        <taxon>eudicotyledons</taxon>
        <taxon>Gunneridae</taxon>
        <taxon>Pentapetalae</taxon>
        <taxon>rosids</taxon>
        <taxon>malvids</taxon>
        <taxon>Brassicales</taxon>
        <taxon>Brassicaceae</taxon>
        <taxon>Camelineae</taxon>
        <taxon>Capsella</taxon>
    </lineage>
</organism>
<comment type="similarity">
    <text evidence="1">Belongs to the DEFL family.</text>
</comment>
<feature type="signal peptide" evidence="6">
    <location>
        <begin position="1"/>
        <end position="23"/>
    </location>
</feature>
<feature type="chain" id="PRO_5004351106" description="Defensin-like domain-containing protein" evidence="6">
    <location>
        <begin position="24"/>
        <end position="86"/>
    </location>
</feature>
<keyword evidence="9" id="KW-1185">Reference proteome</keyword>
<keyword evidence="2" id="KW-0929">Antimicrobial</keyword>
<gene>
    <name evidence="8" type="ORF">CARUB_v10015777mg</name>
</gene>
<evidence type="ECO:0000313" key="8">
    <source>
        <dbReference type="EMBL" id="EOA32497.1"/>
    </source>
</evidence>
<evidence type="ECO:0000256" key="5">
    <source>
        <dbReference type="ARBA" id="ARBA00023157"/>
    </source>
</evidence>
<sequence length="86" mass="9488">MDISKTFATIFLVLILTISFSNSNISAKTVNKLICAGQCLQFYGNLKCDMECKQQHYHGGVCDYTIKGPTTPLCCCFNDTNPLSPN</sequence>
<evidence type="ECO:0000313" key="9">
    <source>
        <dbReference type="Proteomes" id="UP000029121"/>
    </source>
</evidence>
<accession>R0GA12</accession>
<keyword evidence="3" id="KW-0295">Fungicide</keyword>
<dbReference type="Pfam" id="PF24552">
    <property type="entry name" value="Defensin"/>
    <property type="match status" value="1"/>
</dbReference>
<protein>
    <recommendedName>
        <fullName evidence="7">Defensin-like domain-containing protein</fullName>
    </recommendedName>
</protein>
<keyword evidence="4" id="KW-0611">Plant defense</keyword>
<dbReference type="Proteomes" id="UP000029121">
    <property type="component" value="Unassembled WGS sequence"/>
</dbReference>
<dbReference type="GO" id="GO:0050832">
    <property type="term" value="P:defense response to fungus"/>
    <property type="evidence" value="ECO:0007669"/>
    <property type="project" value="UniProtKB-KW"/>
</dbReference>
<dbReference type="EMBL" id="KB870807">
    <property type="protein sequence ID" value="EOA32497.1"/>
    <property type="molecule type" value="Genomic_DNA"/>
</dbReference>
<evidence type="ECO:0000256" key="4">
    <source>
        <dbReference type="ARBA" id="ARBA00022821"/>
    </source>
</evidence>